<dbReference type="InterPro" id="IPR001849">
    <property type="entry name" value="PH_domain"/>
</dbReference>
<dbReference type="PROSITE" id="PS50003">
    <property type="entry name" value="PH_DOMAIN"/>
    <property type="match status" value="1"/>
</dbReference>
<dbReference type="PANTHER" id="PTHR24112">
    <property type="entry name" value="LEUCINE-RICH REPEAT, ISOFORM F-RELATED"/>
    <property type="match status" value="1"/>
</dbReference>
<reference evidence="3 4" key="1">
    <citation type="submission" date="2015-06" db="EMBL/GenBank/DDBJ databases">
        <title>Expansion of signal transduction pathways in fungi by whole-genome duplication.</title>
        <authorList>
            <consortium name="DOE Joint Genome Institute"/>
            <person name="Corrochano L.M."/>
            <person name="Kuo A."/>
            <person name="Marcet-Houben M."/>
            <person name="Polaino S."/>
            <person name="Salamov A."/>
            <person name="Villalobos J.M."/>
            <person name="Alvarez M.I."/>
            <person name="Avalos J."/>
            <person name="Benito E.P."/>
            <person name="Benoit I."/>
            <person name="Burger G."/>
            <person name="Camino L.P."/>
            <person name="Canovas D."/>
            <person name="Cerda-Olmedo E."/>
            <person name="Cheng J.-F."/>
            <person name="Dominguez A."/>
            <person name="Elias M."/>
            <person name="Eslava A.P."/>
            <person name="Glaser F."/>
            <person name="Grimwood J."/>
            <person name="Gutierrez G."/>
            <person name="Heitman J."/>
            <person name="Henrissat B."/>
            <person name="Iturriaga E.A."/>
            <person name="Lang B.F."/>
            <person name="Lavin J.L."/>
            <person name="Lee S."/>
            <person name="Li W."/>
            <person name="Lindquist E."/>
            <person name="Lopez-Garcia S."/>
            <person name="Luque E.M."/>
            <person name="Marcos A.T."/>
            <person name="Martin J."/>
            <person name="Mccluskey K."/>
            <person name="Medina H.R."/>
            <person name="Miralles-Duran A."/>
            <person name="Miyazaki A."/>
            <person name="Munoz-Torres E."/>
            <person name="Oguiza J.A."/>
            <person name="Ohm R."/>
            <person name="Olmedo M."/>
            <person name="Orejas M."/>
            <person name="Ortiz-Castellanos L."/>
            <person name="Pisabarro A.G."/>
            <person name="Rodriguez-Romero J."/>
            <person name="Ruiz-Herrera J."/>
            <person name="Ruiz-Vazquez R."/>
            <person name="Sanz C."/>
            <person name="Schackwitz W."/>
            <person name="Schmutz J."/>
            <person name="Shahriari M."/>
            <person name="Shelest E."/>
            <person name="Silva-Franco F."/>
            <person name="Soanes D."/>
            <person name="Syed K."/>
            <person name="Tagua V.G."/>
            <person name="Talbot N.J."/>
            <person name="Thon M."/>
            <person name="De Vries R.P."/>
            <person name="Wiebenga A."/>
            <person name="Yadav J.S."/>
            <person name="Braun E.L."/>
            <person name="Baker S."/>
            <person name="Garre V."/>
            <person name="Horwitz B."/>
            <person name="Torres-Martinez S."/>
            <person name="Idnurm A."/>
            <person name="Herrera-Estrella A."/>
            <person name="Gabaldon T."/>
            <person name="Grigoriev I.V."/>
        </authorList>
    </citation>
    <scope>NUCLEOTIDE SEQUENCE [LARGE SCALE GENOMIC DNA]</scope>
    <source>
        <strain evidence="3 4">CBS 277.49</strain>
    </source>
</reference>
<feature type="compositionally biased region" description="Polar residues" evidence="1">
    <location>
        <begin position="170"/>
        <end position="180"/>
    </location>
</feature>
<feature type="compositionally biased region" description="Polar residues" evidence="1">
    <location>
        <begin position="1249"/>
        <end position="1266"/>
    </location>
</feature>
<name>A0A168HEJ3_MUCCL</name>
<accession>A0A168HEJ3</accession>
<feature type="region of interest" description="Disordered" evidence="1">
    <location>
        <begin position="152"/>
        <end position="216"/>
    </location>
</feature>
<sequence>MIHNQQQQQQQQHLQPRSPSYPSLSPHAMRSASLSNNSNMMKARSESISAMSTLSSLSSSSSSASRGSAPHHNYNNMYMDPSRIPNTSDYDGRYPASPPLPPAALSQTTPSMYSSDYLPSPPASRFYQPNHSPVSPISRHAQGFDLRNSYATEDEQQQQEAISMMRPSLSAKTNASSSISVIREQQPPQSLPLPPPPPPASTLPTPPPPTSQQAVVPSKSYPMFPPTEDMRLKANKALLESEASFRVLYAGDAVYKPDKKILSKSKRGHFVLTNNQLLLYKSSQKARSEINIFEFSGTQSINSITSSSSSSGNSITQGAASKIIDKDRVFLNLSSVYAVQLVATSLFTFRIEYFHPQSGQALSHTLTADNEREARQWVQALRKAVCVHHPRIDSISGTEKYAVLDRMAKQSDTFSNSDQVKMYKVVFKEKRYKIAGGDQPKEVFLPVIMAIGKFSFYFLPISVLDDEYLKTVERDRFGVLSIHAIRYDNADDTVVIDVKQVGKSNRQLAFASTFCEEIIQYLYRSIESIIPGMASSLYDKMPDHIKHAQVVPHVVPLDPEDEMTGHDDEQVHRFNSTLRAYTAAMNMNKSRFNFTITGPLKAKSFTLLPPHEIGGTPPKYEKYELLAILRTIQCNNIFVEVCLAHCPLDELETWTAQPNHGWTFVKNHPLNDKNLLSNEIYNILTSLKLLRKLDLTDCSIGTSLPAQEPMRRHSAIATIGTVMRSGKTQLSRISVGKNKLTEADLSKLMSGIKEHKKSIKELYLNDCGLEKDMIEMVLRTLFEKNPDQIISLDLSCKLSNGMTLDPALVEKMVVHFKRLEILRMRGHHLLGAQYNFLLESSRLRELDLGGSKMNSDIVARLCKWIQTPSFNCIESLHLGDCNLNGKNVYDILVSISQSGNRSMHLNLEQNPIMKEVMHLPKLHSAILQGEGPKSISFARIEWDDSTLREFIDCLRDNQTITHLNLSDISMRDTDEISEDTVRMLTSLFERNTCLTELELNFDRNKVPRSPLSAFQPRSLICNAIVQALPGLRHNASLQHLDISNLYIEDAGAFALARVLKTNKHLQSIIIEDNNISIDGYRSLTKVIEENATQVINIPIPRKDLRSQLSYLVFRIEELIISENEAQFFLIHTTASDKKKTKKHELEMIAQERKKCEMALQNFEGVIHALMVAVRKNMREVEEQNYRNMEFQMQAQAAAQELAIAQVRLQGTRSPSAMSGTNLSAVGIASRARNASSSNASTTSSTNSSVYGSLSRSASRNTYQGNNMSRRSMFGSDYSLNSGMVSPSPFTAQGNYNDTRMYRSPSNNIHEEPHTLAKPHSYDGNNIMVQSPVTPALEYSDPYYRHHAAGSEYAESLSTSGNFNSYSLHHHQQQQGQSSIMALDNTSYAGIDDPGFISDFGYVDDFEQGMMIDPHYLVHHRKSGASSSNNNRRESIWNEEQIAQRLQRGLYLPPDERD</sequence>
<dbReference type="SMART" id="SM00368">
    <property type="entry name" value="LRR_RI"/>
    <property type="match status" value="5"/>
</dbReference>
<dbReference type="Gene3D" id="2.30.29.30">
    <property type="entry name" value="Pleckstrin-homology domain (PH domain)/Phosphotyrosine-binding domain (PTB)"/>
    <property type="match status" value="1"/>
</dbReference>
<feature type="compositionally biased region" description="Low complexity" evidence="1">
    <location>
        <begin position="46"/>
        <end position="68"/>
    </location>
</feature>
<gene>
    <name evidence="3" type="ORF">MUCCIDRAFT_114939</name>
</gene>
<dbReference type="SUPFAM" id="SSF52047">
    <property type="entry name" value="RNI-like"/>
    <property type="match status" value="1"/>
</dbReference>
<feature type="compositionally biased region" description="Polar residues" evidence="1">
    <location>
        <begin position="13"/>
        <end position="23"/>
    </location>
</feature>
<dbReference type="EMBL" id="AMYB01000009">
    <property type="protein sequence ID" value="OAC98698.1"/>
    <property type="molecule type" value="Genomic_DNA"/>
</dbReference>
<feature type="domain" description="PH" evidence="2">
    <location>
        <begin position="246"/>
        <end position="386"/>
    </location>
</feature>
<dbReference type="InterPro" id="IPR032675">
    <property type="entry name" value="LRR_dom_sf"/>
</dbReference>
<dbReference type="InterPro" id="IPR011993">
    <property type="entry name" value="PH-like_dom_sf"/>
</dbReference>
<feature type="region of interest" description="Disordered" evidence="1">
    <location>
        <begin position="1"/>
        <end position="117"/>
    </location>
</feature>
<dbReference type="Proteomes" id="UP000077051">
    <property type="component" value="Unassembled WGS sequence"/>
</dbReference>
<comment type="caution">
    <text evidence="3">The sequence shown here is derived from an EMBL/GenBank/DDBJ whole genome shotgun (WGS) entry which is preliminary data.</text>
</comment>
<proteinExistence type="predicted"/>
<dbReference type="Gene3D" id="3.80.10.10">
    <property type="entry name" value="Ribonuclease Inhibitor"/>
    <property type="match status" value="1"/>
</dbReference>
<dbReference type="VEuPathDB" id="FungiDB:MUCCIDRAFT_114939"/>
<dbReference type="InterPro" id="IPR051279">
    <property type="entry name" value="PP1-Reg/Actin-Interact_Protein"/>
</dbReference>
<feature type="region of interest" description="Disordered" evidence="1">
    <location>
        <begin position="1232"/>
        <end position="1266"/>
    </location>
</feature>
<dbReference type="SMART" id="SM00233">
    <property type="entry name" value="PH"/>
    <property type="match status" value="1"/>
</dbReference>
<keyword evidence="4" id="KW-1185">Reference proteome</keyword>
<protein>
    <recommendedName>
        <fullName evidence="2">PH domain-containing protein</fullName>
    </recommendedName>
</protein>
<evidence type="ECO:0000313" key="3">
    <source>
        <dbReference type="EMBL" id="OAC98698.1"/>
    </source>
</evidence>
<dbReference type="InterPro" id="IPR057334">
    <property type="entry name" value="PH_2nd_LRR"/>
</dbReference>
<dbReference type="OrthoDB" id="120976at2759"/>
<feature type="compositionally biased region" description="Low complexity" evidence="1">
    <location>
        <begin position="1"/>
        <end position="12"/>
    </location>
</feature>
<evidence type="ECO:0000259" key="2">
    <source>
        <dbReference type="PROSITE" id="PS50003"/>
    </source>
</evidence>
<feature type="compositionally biased region" description="Pro residues" evidence="1">
    <location>
        <begin position="189"/>
        <end position="210"/>
    </location>
</feature>
<evidence type="ECO:0000256" key="1">
    <source>
        <dbReference type="SAM" id="MobiDB-lite"/>
    </source>
</evidence>
<dbReference type="SUPFAM" id="SSF50729">
    <property type="entry name" value="PH domain-like"/>
    <property type="match status" value="1"/>
</dbReference>
<evidence type="ECO:0000313" key="4">
    <source>
        <dbReference type="Proteomes" id="UP000077051"/>
    </source>
</evidence>
<dbReference type="Pfam" id="PF00169">
    <property type="entry name" value="PH"/>
    <property type="match status" value="1"/>
</dbReference>
<organism evidence="3 4">
    <name type="scientific">Mucor lusitanicus CBS 277.49</name>
    <dbReference type="NCBI Taxonomy" id="747725"/>
    <lineage>
        <taxon>Eukaryota</taxon>
        <taxon>Fungi</taxon>
        <taxon>Fungi incertae sedis</taxon>
        <taxon>Mucoromycota</taxon>
        <taxon>Mucoromycotina</taxon>
        <taxon>Mucoromycetes</taxon>
        <taxon>Mucorales</taxon>
        <taxon>Mucorineae</taxon>
        <taxon>Mucoraceae</taxon>
        <taxon>Mucor</taxon>
    </lineage>
</organism>
<feature type="compositionally biased region" description="Low complexity" evidence="1">
    <location>
        <begin position="1232"/>
        <end position="1248"/>
    </location>
</feature>
<dbReference type="STRING" id="747725.A0A168HEJ3"/>
<dbReference type="Pfam" id="PF25353">
    <property type="entry name" value="PH_2nd_LRR"/>
    <property type="match status" value="1"/>
</dbReference>